<feature type="non-terminal residue" evidence="1">
    <location>
        <position position="1"/>
    </location>
</feature>
<keyword evidence="2" id="KW-1185">Reference proteome</keyword>
<dbReference type="Proteomes" id="UP001529510">
    <property type="component" value="Unassembled WGS sequence"/>
</dbReference>
<evidence type="ECO:0000313" key="2">
    <source>
        <dbReference type="Proteomes" id="UP001529510"/>
    </source>
</evidence>
<dbReference type="EMBL" id="JAMKFB020000016">
    <property type="protein sequence ID" value="KAL0173042.1"/>
    <property type="molecule type" value="Genomic_DNA"/>
</dbReference>
<name>A0ABD0PG51_CIRMR</name>
<sequence length="53" mass="6092">TCGVFLRGPLVSYTTRHNSECTTDRERLGYVWEWRRCVSHATSLTLGSSESER</sequence>
<accession>A0ABD0PG51</accession>
<evidence type="ECO:0000313" key="1">
    <source>
        <dbReference type="EMBL" id="KAL0173042.1"/>
    </source>
</evidence>
<gene>
    <name evidence="1" type="ORF">M9458_033353</name>
</gene>
<proteinExistence type="predicted"/>
<feature type="non-terminal residue" evidence="1">
    <location>
        <position position="53"/>
    </location>
</feature>
<protein>
    <submittedName>
        <fullName evidence="1">Uncharacterized protein</fullName>
    </submittedName>
</protein>
<dbReference type="AlphaFoldDB" id="A0ABD0PG51"/>
<comment type="caution">
    <text evidence="1">The sequence shown here is derived from an EMBL/GenBank/DDBJ whole genome shotgun (WGS) entry which is preliminary data.</text>
</comment>
<organism evidence="1 2">
    <name type="scientific">Cirrhinus mrigala</name>
    <name type="common">Mrigala</name>
    <dbReference type="NCBI Taxonomy" id="683832"/>
    <lineage>
        <taxon>Eukaryota</taxon>
        <taxon>Metazoa</taxon>
        <taxon>Chordata</taxon>
        <taxon>Craniata</taxon>
        <taxon>Vertebrata</taxon>
        <taxon>Euteleostomi</taxon>
        <taxon>Actinopterygii</taxon>
        <taxon>Neopterygii</taxon>
        <taxon>Teleostei</taxon>
        <taxon>Ostariophysi</taxon>
        <taxon>Cypriniformes</taxon>
        <taxon>Cyprinidae</taxon>
        <taxon>Labeoninae</taxon>
        <taxon>Labeonini</taxon>
        <taxon>Cirrhinus</taxon>
    </lineage>
</organism>
<reference evidence="1 2" key="1">
    <citation type="submission" date="2024-05" db="EMBL/GenBank/DDBJ databases">
        <title>Genome sequencing and assembly of Indian major carp, Cirrhinus mrigala (Hamilton, 1822).</title>
        <authorList>
            <person name="Mohindra V."/>
            <person name="Chowdhury L.M."/>
            <person name="Lal K."/>
            <person name="Jena J.K."/>
        </authorList>
    </citation>
    <scope>NUCLEOTIDE SEQUENCE [LARGE SCALE GENOMIC DNA]</scope>
    <source>
        <strain evidence="1">CM1030</strain>
        <tissue evidence="1">Blood</tissue>
    </source>
</reference>